<dbReference type="GO" id="GO:0006208">
    <property type="term" value="P:pyrimidine nucleobase catabolic process"/>
    <property type="evidence" value="ECO:0007669"/>
    <property type="project" value="TreeGrafter"/>
</dbReference>
<dbReference type="PANTHER" id="PTHR30466">
    <property type="entry name" value="FLAVIN REDUCTASE"/>
    <property type="match status" value="1"/>
</dbReference>
<dbReference type="RefSeq" id="WP_158255189.1">
    <property type="nucleotide sequence ID" value="NZ_FYDG01000003.1"/>
</dbReference>
<evidence type="ECO:0000259" key="2">
    <source>
        <dbReference type="SMART" id="SM00903"/>
    </source>
</evidence>
<dbReference type="Proteomes" id="UP000198418">
    <property type="component" value="Unassembled WGS sequence"/>
</dbReference>
<dbReference type="GO" id="GO:0010181">
    <property type="term" value="F:FMN binding"/>
    <property type="evidence" value="ECO:0007669"/>
    <property type="project" value="InterPro"/>
</dbReference>
<accession>A0A212RC57</accession>
<feature type="domain" description="Flavin reductase like" evidence="2">
    <location>
        <begin position="11"/>
        <end position="158"/>
    </location>
</feature>
<proteinExistence type="predicted"/>
<dbReference type="Gene3D" id="2.30.110.10">
    <property type="entry name" value="Electron Transport, Fmn-binding Protein, Chain A"/>
    <property type="match status" value="1"/>
</dbReference>
<dbReference type="EMBL" id="FYDG01000003">
    <property type="protein sequence ID" value="SNB69814.1"/>
    <property type="molecule type" value="Genomic_DNA"/>
</dbReference>
<dbReference type="GO" id="GO:0042602">
    <property type="term" value="F:riboflavin reductase (NADPH) activity"/>
    <property type="evidence" value="ECO:0007669"/>
    <property type="project" value="TreeGrafter"/>
</dbReference>
<reference evidence="4" key="1">
    <citation type="submission" date="2017-06" db="EMBL/GenBank/DDBJ databases">
        <authorList>
            <person name="Varghese N."/>
            <person name="Submissions S."/>
        </authorList>
    </citation>
    <scope>NUCLEOTIDE SEQUENCE [LARGE SCALE GENOMIC DNA]</scope>
    <source>
        <strain evidence="4">DSM 137</strain>
    </source>
</reference>
<sequence length="161" mass="17164">MIDAKDYRDAMSAIASPVHIIATDGKAGKAGLTVTALASVTDTPATLLVCVNRATPSGPRFLENGLFSVNSLGPDDRELSDIFAGRTDEHFEKKFAHGLWKPGTHGQPALMTALACFECKLTDVKDVGTHHVFFGEVLAVARPAQGPSLIYHRRTYGQAGA</sequence>
<dbReference type="InterPro" id="IPR012349">
    <property type="entry name" value="Split_barrel_FMN-bd"/>
</dbReference>
<dbReference type="SUPFAM" id="SSF50475">
    <property type="entry name" value="FMN-binding split barrel"/>
    <property type="match status" value="1"/>
</dbReference>
<dbReference type="OrthoDB" id="9792858at2"/>
<dbReference type="AlphaFoldDB" id="A0A212RC57"/>
<dbReference type="Pfam" id="PF01613">
    <property type="entry name" value="Flavin_Reduct"/>
    <property type="match status" value="1"/>
</dbReference>
<dbReference type="PANTHER" id="PTHR30466:SF1">
    <property type="entry name" value="FMN REDUCTASE (NADH) RUTF"/>
    <property type="match status" value="1"/>
</dbReference>
<organism evidence="3 4">
    <name type="scientific">Rhodoblastus acidophilus</name>
    <name type="common">Rhodopseudomonas acidophila</name>
    <dbReference type="NCBI Taxonomy" id="1074"/>
    <lineage>
        <taxon>Bacteria</taxon>
        <taxon>Pseudomonadati</taxon>
        <taxon>Pseudomonadota</taxon>
        <taxon>Alphaproteobacteria</taxon>
        <taxon>Hyphomicrobiales</taxon>
        <taxon>Rhodoblastaceae</taxon>
        <taxon>Rhodoblastus</taxon>
    </lineage>
</organism>
<dbReference type="InterPro" id="IPR002563">
    <property type="entry name" value="Flavin_Rdtase-like_dom"/>
</dbReference>
<evidence type="ECO:0000256" key="1">
    <source>
        <dbReference type="ARBA" id="ARBA00023002"/>
    </source>
</evidence>
<evidence type="ECO:0000313" key="4">
    <source>
        <dbReference type="Proteomes" id="UP000198418"/>
    </source>
</evidence>
<protein>
    <submittedName>
        <fullName evidence="3">Flavin reductase/cob(II)yrinic acid a,c-diamide reductase</fullName>
    </submittedName>
</protein>
<name>A0A212RC57_RHOAC</name>
<dbReference type="SMART" id="SM00903">
    <property type="entry name" value="Flavin_Reduct"/>
    <property type="match status" value="1"/>
</dbReference>
<keyword evidence="1" id="KW-0560">Oxidoreductase</keyword>
<gene>
    <name evidence="3" type="ORF">SAMN06265338_103294</name>
</gene>
<dbReference type="InterPro" id="IPR050268">
    <property type="entry name" value="NADH-dep_flavin_reductase"/>
</dbReference>
<keyword evidence="4" id="KW-1185">Reference proteome</keyword>
<evidence type="ECO:0000313" key="3">
    <source>
        <dbReference type="EMBL" id="SNB69814.1"/>
    </source>
</evidence>